<evidence type="ECO:0000313" key="1">
    <source>
        <dbReference type="EMBL" id="GHA19093.1"/>
    </source>
</evidence>
<name>A0A918VS05_9HYPH</name>
<dbReference type="EMBL" id="BMZE01000001">
    <property type="protein sequence ID" value="GHA19093.1"/>
    <property type="molecule type" value="Genomic_DNA"/>
</dbReference>
<comment type="caution">
    <text evidence="1">The sequence shown here is derived from an EMBL/GenBank/DDBJ whole genome shotgun (WGS) entry which is preliminary data.</text>
</comment>
<gene>
    <name evidence="1" type="ORF">GCM10007989_13210</name>
</gene>
<keyword evidence="2" id="KW-1185">Reference proteome</keyword>
<dbReference type="AlphaFoldDB" id="A0A918VS05"/>
<sequence>MKTLRKSRAAEEERANLLGHLRGSETADRYCDPIDLENQLDVITRLPVLTGHLGPQPIHLIPWVERLEIAPWSNAAKQARKQIPVLEVKHHTTIEWMDNCVDQCANLAIATEGTPLGVQLRLGPSTSGLSC</sequence>
<proteinExistence type="predicted"/>
<accession>A0A918VS05</accession>
<protein>
    <submittedName>
        <fullName evidence="1">Uncharacterized protein</fullName>
    </submittedName>
</protein>
<reference evidence="1" key="1">
    <citation type="journal article" date="2014" name="Int. J. Syst. Evol. Microbiol.">
        <title>Complete genome sequence of Corynebacterium casei LMG S-19264T (=DSM 44701T), isolated from a smear-ripened cheese.</title>
        <authorList>
            <consortium name="US DOE Joint Genome Institute (JGI-PGF)"/>
            <person name="Walter F."/>
            <person name="Albersmeier A."/>
            <person name="Kalinowski J."/>
            <person name="Ruckert C."/>
        </authorList>
    </citation>
    <scope>NUCLEOTIDE SEQUENCE</scope>
    <source>
        <strain evidence="1">KCTC 32437</strain>
    </source>
</reference>
<dbReference type="Proteomes" id="UP000646579">
    <property type="component" value="Unassembled WGS sequence"/>
</dbReference>
<dbReference type="RefSeq" id="WP_189424457.1">
    <property type="nucleotide sequence ID" value="NZ_BMZE01000001.1"/>
</dbReference>
<reference evidence="1" key="2">
    <citation type="submission" date="2020-09" db="EMBL/GenBank/DDBJ databases">
        <authorList>
            <person name="Sun Q."/>
            <person name="Kim S."/>
        </authorList>
    </citation>
    <scope>NUCLEOTIDE SEQUENCE</scope>
    <source>
        <strain evidence="1">KCTC 32437</strain>
    </source>
</reference>
<evidence type="ECO:0000313" key="2">
    <source>
        <dbReference type="Proteomes" id="UP000646579"/>
    </source>
</evidence>
<organism evidence="1 2">
    <name type="scientific">Devosia pacifica</name>
    <dbReference type="NCBI Taxonomy" id="1335967"/>
    <lineage>
        <taxon>Bacteria</taxon>
        <taxon>Pseudomonadati</taxon>
        <taxon>Pseudomonadota</taxon>
        <taxon>Alphaproteobacteria</taxon>
        <taxon>Hyphomicrobiales</taxon>
        <taxon>Devosiaceae</taxon>
        <taxon>Devosia</taxon>
    </lineage>
</organism>